<dbReference type="Proteomes" id="UP000013280">
    <property type="component" value="Unassembled WGS sequence"/>
</dbReference>
<proteinExistence type="predicted"/>
<sequence>MTITKRRVYLDGALEARAFLCRTQAYVREFGQHRPRLLRQQLMEYTGSAYPSAFARGFVDMIGAYLSLALERSDIDPATWELMAEVERLRLMPCGGASNQLPRMRRAARSPHHAASSNTE</sequence>
<name>R0CRU3_RALPI</name>
<dbReference type="RefSeq" id="WP_004627627.1">
    <property type="nucleotide sequence ID" value="NZ_APMQ01000002.1"/>
</dbReference>
<organism evidence="2 3">
    <name type="scientific">Ralstonia pickettii OR214</name>
    <dbReference type="NCBI Taxonomy" id="1264675"/>
    <lineage>
        <taxon>Bacteria</taxon>
        <taxon>Pseudomonadati</taxon>
        <taxon>Pseudomonadota</taxon>
        <taxon>Betaproteobacteria</taxon>
        <taxon>Burkholderiales</taxon>
        <taxon>Burkholderiaceae</taxon>
        <taxon>Ralstonia</taxon>
    </lineage>
</organism>
<accession>R0CRU3</accession>
<dbReference type="AlphaFoldDB" id="R0CRU3"/>
<comment type="caution">
    <text evidence="2">The sequence shown here is derived from an EMBL/GenBank/DDBJ whole genome shotgun (WGS) entry which is preliminary data.</text>
</comment>
<evidence type="ECO:0000256" key="1">
    <source>
        <dbReference type="SAM" id="MobiDB-lite"/>
    </source>
</evidence>
<evidence type="ECO:0000313" key="3">
    <source>
        <dbReference type="Proteomes" id="UP000013280"/>
    </source>
</evidence>
<feature type="compositionally biased region" description="Basic residues" evidence="1">
    <location>
        <begin position="103"/>
        <end position="112"/>
    </location>
</feature>
<protein>
    <submittedName>
        <fullName evidence="2">Uncharacterized protein</fullName>
    </submittedName>
</protein>
<gene>
    <name evidence="2" type="ORF">OR214_00852</name>
</gene>
<dbReference type="EMBL" id="APMQ01000002">
    <property type="protein sequence ID" value="ENZ79281.1"/>
    <property type="molecule type" value="Genomic_DNA"/>
</dbReference>
<reference evidence="2 3" key="1">
    <citation type="journal article" date="2013" name="Genome Announc.">
        <title>Draft Genome Sequence for Ralstonia sp. Strain OR214, a Bacterium with Potential for Bioremediation.</title>
        <authorList>
            <person name="Utturkar S.M."/>
            <person name="Bollmann A."/>
            <person name="Brzoska R.M."/>
            <person name="Klingeman D.M."/>
            <person name="Epstein S.E."/>
            <person name="Palumbo A.V."/>
            <person name="Brown S.D."/>
        </authorList>
    </citation>
    <scope>NUCLEOTIDE SEQUENCE [LARGE SCALE GENOMIC DNA]</scope>
    <source>
        <strain evidence="2 3">OR214</strain>
    </source>
</reference>
<feature type="region of interest" description="Disordered" evidence="1">
    <location>
        <begin position="100"/>
        <end position="120"/>
    </location>
</feature>
<evidence type="ECO:0000313" key="2">
    <source>
        <dbReference type="EMBL" id="ENZ79281.1"/>
    </source>
</evidence>